<name>A0A6B0RFI0_9CETA</name>
<gene>
    <name evidence="2" type="ORF">E5288_WYG001543</name>
</gene>
<reference evidence="2" key="1">
    <citation type="submission" date="2019-10" db="EMBL/GenBank/DDBJ databases">
        <title>The sequence and de novo assembly of the wild yak genome.</title>
        <authorList>
            <person name="Liu Y."/>
        </authorList>
    </citation>
    <scope>NUCLEOTIDE SEQUENCE [LARGE SCALE GENOMIC DNA]</scope>
    <source>
        <strain evidence="2">WY2019</strain>
    </source>
</reference>
<accession>A0A6B0RFI0</accession>
<dbReference type="AlphaFoldDB" id="A0A6B0RFI0"/>
<feature type="region of interest" description="Disordered" evidence="1">
    <location>
        <begin position="214"/>
        <end position="234"/>
    </location>
</feature>
<comment type="caution">
    <text evidence="2">The sequence shown here is derived from an EMBL/GenBank/DDBJ whole genome shotgun (WGS) entry which is preliminary data.</text>
</comment>
<organism evidence="2 3">
    <name type="scientific">Bos mutus</name>
    <name type="common">wild yak</name>
    <dbReference type="NCBI Taxonomy" id="72004"/>
    <lineage>
        <taxon>Eukaryota</taxon>
        <taxon>Metazoa</taxon>
        <taxon>Chordata</taxon>
        <taxon>Craniata</taxon>
        <taxon>Vertebrata</taxon>
        <taxon>Euteleostomi</taxon>
        <taxon>Mammalia</taxon>
        <taxon>Eutheria</taxon>
        <taxon>Laurasiatheria</taxon>
        <taxon>Artiodactyla</taxon>
        <taxon>Ruminantia</taxon>
        <taxon>Pecora</taxon>
        <taxon>Bovidae</taxon>
        <taxon>Bovinae</taxon>
        <taxon>Bos</taxon>
    </lineage>
</organism>
<evidence type="ECO:0000313" key="2">
    <source>
        <dbReference type="EMBL" id="MXQ87407.1"/>
    </source>
</evidence>
<keyword evidence="3" id="KW-1185">Reference proteome</keyword>
<dbReference type="EMBL" id="VBQZ03000037">
    <property type="protein sequence ID" value="MXQ87407.1"/>
    <property type="molecule type" value="Genomic_DNA"/>
</dbReference>
<dbReference type="Proteomes" id="UP000322234">
    <property type="component" value="Unassembled WGS sequence"/>
</dbReference>
<proteinExistence type="predicted"/>
<protein>
    <submittedName>
        <fullName evidence="2">Uncharacterized protein</fullName>
    </submittedName>
</protein>
<sequence>MDYKELCEGIRNPGTSSGYLEFQEGVPTAYPESAKSKPRTSAKAFLTSGSASFCHGFLRLPTSSRQQRSEGKDINGVSVCECVLRWLGEGGGEGTFALLGPASPPPKSDVESQPLTKAKTVLKHGFKPGDHDLDTRVDSSPCYEEPLHSHARVQVCLRFIHVWSPRRVETNGNPQYLNLASIPDLPTQRQNTSWLNSSTDTLYESKTFTLKSPFSVGSNRHSHSAGAGSPPPPARRFLAPIHLPPSLTAHSQTCPANIKLERLQL</sequence>
<evidence type="ECO:0000313" key="3">
    <source>
        <dbReference type="Proteomes" id="UP000322234"/>
    </source>
</evidence>
<evidence type="ECO:0000256" key="1">
    <source>
        <dbReference type="SAM" id="MobiDB-lite"/>
    </source>
</evidence>